<feature type="transmembrane region" description="Helical" evidence="1">
    <location>
        <begin position="152"/>
        <end position="170"/>
    </location>
</feature>
<evidence type="ECO:0000256" key="1">
    <source>
        <dbReference type="SAM" id="Phobius"/>
    </source>
</evidence>
<keyword evidence="1" id="KW-0472">Membrane</keyword>
<dbReference type="EMBL" id="CP157199">
    <property type="protein sequence ID" value="XBG59990.1"/>
    <property type="molecule type" value="Genomic_DNA"/>
</dbReference>
<sequence>MKTTTNKLLNVMHVISWLVFIGLCINVGALLISFATSLFINPEGANNIYLGLNLFDLKEFSNLHFVMIILLLILIEGLKALMLYKVVSIFSNIDLVSPFSQKASKLIAQISYLAFSIGLSLAIAIYYESWLKIEKNIDLPTLQEYIDGGKEFLFFAGIIYVISLVFRRGVEYQDELEETV</sequence>
<feature type="transmembrane region" description="Helical" evidence="1">
    <location>
        <begin position="106"/>
        <end position="127"/>
    </location>
</feature>
<organism evidence="2">
    <name type="scientific">Pontimicrobium sp. SW4</name>
    <dbReference type="NCBI Taxonomy" id="3153519"/>
    <lineage>
        <taxon>Bacteria</taxon>
        <taxon>Pseudomonadati</taxon>
        <taxon>Bacteroidota</taxon>
        <taxon>Flavobacteriia</taxon>
        <taxon>Flavobacteriales</taxon>
        <taxon>Flavobacteriaceae</taxon>
        <taxon>Pontimicrobium</taxon>
    </lineage>
</organism>
<proteinExistence type="predicted"/>
<protein>
    <submittedName>
        <fullName evidence="2">DUF2975 domain-containing protein</fullName>
    </submittedName>
</protein>
<dbReference type="AlphaFoldDB" id="A0AAU7BNR9"/>
<dbReference type="RefSeq" id="WP_347922054.1">
    <property type="nucleotide sequence ID" value="NZ_CP157199.1"/>
</dbReference>
<dbReference type="Pfam" id="PF11188">
    <property type="entry name" value="DUF2975"/>
    <property type="match status" value="1"/>
</dbReference>
<gene>
    <name evidence="2" type="ORF">ABGB03_08955</name>
</gene>
<feature type="transmembrane region" description="Helical" evidence="1">
    <location>
        <begin position="60"/>
        <end position="86"/>
    </location>
</feature>
<keyword evidence="1" id="KW-0812">Transmembrane</keyword>
<dbReference type="InterPro" id="IPR021354">
    <property type="entry name" value="DUF2975"/>
</dbReference>
<name>A0AAU7BNR9_9FLAO</name>
<reference evidence="2" key="1">
    <citation type="submission" date="2024-05" db="EMBL/GenBank/DDBJ databases">
        <title>Pontimicrobium maritimus sp. nov., isolated form sea water.</title>
        <authorList>
            <person name="Muhammad N."/>
            <person name="Vuong T.Q."/>
            <person name="Han H.L."/>
            <person name="Kim S.-G."/>
        </authorList>
    </citation>
    <scope>NUCLEOTIDE SEQUENCE</scope>
    <source>
        <strain evidence="2">SW4</strain>
    </source>
</reference>
<feature type="transmembrane region" description="Helical" evidence="1">
    <location>
        <begin position="12"/>
        <end position="40"/>
    </location>
</feature>
<evidence type="ECO:0000313" key="2">
    <source>
        <dbReference type="EMBL" id="XBG59990.1"/>
    </source>
</evidence>
<keyword evidence="1" id="KW-1133">Transmembrane helix</keyword>
<accession>A0AAU7BNR9</accession>